<reference evidence="1" key="1">
    <citation type="submission" date="2008-01" db="EMBL/GenBank/DDBJ databases">
        <title>Complete sequence of chromosome of Caulobacter sp. K31.</title>
        <authorList>
            <consortium name="US DOE Joint Genome Institute"/>
            <person name="Copeland A."/>
            <person name="Lucas S."/>
            <person name="Lapidus A."/>
            <person name="Barry K."/>
            <person name="Glavina del Rio T."/>
            <person name="Dalin E."/>
            <person name="Tice H."/>
            <person name="Pitluck S."/>
            <person name="Bruce D."/>
            <person name="Goodwin L."/>
            <person name="Thompson L.S."/>
            <person name="Brettin T."/>
            <person name="Detter J.C."/>
            <person name="Han C."/>
            <person name="Schmutz J."/>
            <person name="Larimer F."/>
            <person name="Land M."/>
            <person name="Hauser L."/>
            <person name="Kyrpides N."/>
            <person name="Kim E."/>
            <person name="Stephens C."/>
            <person name="Richardson P."/>
        </authorList>
    </citation>
    <scope>NUCLEOTIDE SEQUENCE [LARGE SCALE GENOMIC DNA]</scope>
    <source>
        <strain evidence="1">K31</strain>
    </source>
</reference>
<dbReference type="Gene3D" id="3.40.50.12580">
    <property type="match status" value="1"/>
</dbReference>
<dbReference type="EMBL" id="CP000927">
    <property type="protein sequence ID" value="ABZ70819.1"/>
    <property type="molecule type" value="Genomic_DNA"/>
</dbReference>
<sequence length="389" mass="43544">MTRPDAEAQGARLKVCFLYIAQTHQILHSLPIAIALARGWPDIDVHIATTTQEHLDYVRRLLELLNVPPIPSRLLPPAWLRDLRLKGASTPPKALMLAANARRLGRYDAIVTPERTTALLRKLGVRDCKLVYTQHGAGDRGGPFEPRLKLFDLVMAAGPKQRDRMLAEGWVTPQTCAMVGYPKFDIIDALPASPLPVFPDAKPTVLYNPHFHPTLGSWTRWGRQVLEQFAADDRYNLIFAPHIRLFEGADPETIEALRPFIGHPRMHLDLGGPAAIDMTYTRAADIYLGDVSSQVYELLRTPKPCLFLNPSHAAWEGDESFHHWRYGPVLDEVDGLVDAIASAERTHGDYVEAQKRGFAESFDLQETPSSVRAAQAIVDRLPAMKKQPR</sequence>
<gene>
    <name evidence="1" type="ordered locus">Caul_1690</name>
</gene>
<dbReference type="HOGENOM" id="CLU_062404_0_0_5"/>
<dbReference type="eggNOG" id="COG1887">
    <property type="taxonomic scope" value="Bacteria"/>
</dbReference>
<dbReference type="KEGG" id="cak:Caul_1690"/>
<organism evidence="1">
    <name type="scientific">Caulobacter sp. (strain K31)</name>
    <dbReference type="NCBI Taxonomy" id="366602"/>
    <lineage>
        <taxon>Bacteria</taxon>
        <taxon>Pseudomonadati</taxon>
        <taxon>Pseudomonadota</taxon>
        <taxon>Alphaproteobacteria</taxon>
        <taxon>Caulobacterales</taxon>
        <taxon>Caulobacteraceae</taxon>
        <taxon>Caulobacter</taxon>
    </lineage>
</organism>
<protein>
    <recommendedName>
        <fullName evidence="2">Glycerophosphotransferase</fullName>
    </recommendedName>
</protein>
<dbReference type="InterPro" id="IPR043148">
    <property type="entry name" value="TagF_C"/>
</dbReference>
<dbReference type="SUPFAM" id="SSF53756">
    <property type="entry name" value="UDP-Glycosyltransferase/glycogen phosphorylase"/>
    <property type="match status" value="1"/>
</dbReference>
<evidence type="ECO:0000313" key="1">
    <source>
        <dbReference type="EMBL" id="ABZ70819.1"/>
    </source>
</evidence>
<evidence type="ECO:0008006" key="2">
    <source>
        <dbReference type="Google" id="ProtNLM"/>
    </source>
</evidence>
<accession>B0T2J8</accession>
<proteinExistence type="predicted"/>
<dbReference type="STRING" id="366602.Caul_1690"/>
<dbReference type="AlphaFoldDB" id="B0T2J8"/>
<name>B0T2J8_CAUSK</name>
<dbReference type="OrthoDB" id="8437129at2"/>